<evidence type="ECO:0000256" key="2">
    <source>
        <dbReference type="ARBA" id="ARBA00022692"/>
    </source>
</evidence>
<evidence type="ECO:0000256" key="3">
    <source>
        <dbReference type="ARBA" id="ARBA00022989"/>
    </source>
</evidence>
<dbReference type="EMBL" id="BMLK01000031">
    <property type="protein sequence ID" value="GGN60469.1"/>
    <property type="molecule type" value="Genomic_DNA"/>
</dbReference>
<evidence type="ECO:0008006" key="8">
    <source>
        <dbReference type="Google" id="ProtNLM"/>
    </source>
</evidence>
<gene>
    <name evidence="6" type="ORF">GCM10011349_42050</name>
</gene>
<reference evidence="7" key="1">
    <citation type="journal article" date="2019" name="Int. J. Syst. Evol. Microbiol.">
        <title>The Global Catalogue of Microorganisms (GCM) 10K type strain sequencing project: providing services to taxonomists for standard genome sequencing and annotation.</title>
        <authorList>
            <consortium name="The Broad Institute Genomics Platform"/>
            <consortium name="The Broad Institute Genome Sequencing Center for Infectious Disease"/>
            <person name="Wu L."/>
            <person name="Ma J."/>
        </authorList>
    </citation>
    <scope>NUCLEOTIDE SEQUENCE [LARGE SCALE GENOMIC DNA]</scope>
    <source>
        <strain evidence="7">CGMCC 1.6784</strain>
    </source>
</reference>
<dbReference type="RefSeq" id="WP_188823097.1">
    <property type="nucleotide sequence ID" value="NZ_BMLK01000031.1"/>
</dbReference>
<keyword evidence="2 5" id="KW-0812">Transmembrane</keyword>
<dbReference type="SUPFAM" id="SSF161111">
    <property type="entry name" value="Cation efflux protein transmembrane domain-like"/>
    <property type="match status" value="1"/>
</dbReference>
<comment type="caution">
    <text evidence="6">The sequence shown here is derived from an EMBL/GenBank/DDBJ whole genome shotgun (WGS) entry which is preliminary data.</text>
</comment>
<name>A0ABQ2JXN9_9SPHN</name>
<feature type="transmembrane region" description="Helical" evidence="5">
    <location>
        <begin position="23"/>
        <end position="42"/>
    </location>
</feature>
<organism evidence="6 7">
    <name type="scientific">Novosphingobium indicum</name>
    <dbReference type="NCBI Taxonomy" id="462949"/>
    <lineage>
        <taxon>Bacteria</taxon>
        <taxon>Pseudomonadati</taxon>
        <taxon>Pseudomonadota</taxon>
        <taxon>Alphaproteobacteria</taxon>
        <taxon>Sphingomonadales</taxon>
        <taxon>Sphingomonadaceae</taxon>
        <taxon>Novosphingobium</taxon>
    </lineage>
</organism>
<protein>
    <recommendedName>
        <fullName evidence="8">Cation transporter</fullName>
    </recommendedName>
</protein>
<evidence type="ECO:0000313" key="7">
    <source>
        <dbReference type="Proteomes" id="UP000605099"/>
    </source>
</evidence>
<keyword evidence="3 5" id="KW-1133">Transmembrane helix</keyword>
<evidence type="ECO:0000256" key="1">
    <source>
        <dbReference type="ARBA" id="ARBA00004141"/>
    </source>
</evidence>
<proteinExistence type="predicted"/>
<dbReference type="InterPro" id="IPR027469">
    <property type="entry name" value="Cation_efflux_TMD_sf"/>
</dbReference>
<dbReference type="Gene3D" id="1.20.1510.10">
    <property type="entry name" value="Cation efflux protein transmembrane domain"/>
    <property type="match status" value="1"/>
</dbReference>
<evidence type="ECO:0000256" key="5">
    <source>
        <dbReference type="SAM" id="Phobius"/>
    </source>
</evidence>
<comment type="subcellular location">
    <subcellularLocation>
        <location evidence="1">Membrane</location>
        <topology evidence="1">Multi-pass membrane protein</topology>
    </subcellularLocation>
</comment>
<accession>A0ABQ2JXN9</accession>
<keyword evidence="7" id="KW-1185">Reference proteome</keyword>
<dbReference type="Proteomes" id="UP000605099">
    <property type="component" value="Unassembled WGS sequence"/>
</dbReference>
<evidence type="ECO:0000256" key="4">
    <source>
        <dbReference type="ARBA" id="ARBA00023136"/>
    </source>
</evidence>
<keyword evidence="4 5" id="KW-0472">Membrane</keyword>
<sequence length="67" mass="7120">MTQTHATERAALSPLLAHLRQNIVLYGALTANLGIAVAKFVAASLTGSSSMATEGVHSYQNLWNLTH</sequence>
<evidence type="ECO:0000313" key="6">
    <source>
        <dbReference type="EMBL" id="GGN60469.1"/>
    </source>
</evidence>